<dbReference type="AlphaFoldDB" id="A0A7C8FN43"/>
<accession>A0A7C8FN43</accession>
<reference evidence="1 2" key="1">
    <citation type="submission" date="2019-09" db="EMBL/GenBank/DDBJ databases">
        <title>Whole genome shotgun sequencing (WGS) of Ellagibacter isourolithinifaciens DSM 104140(T) and Adlercreutzia muris DSM 29508(T).</title>
        <authorList>
            <person name="Stoll D.A."/>
            <person name="Danylec N."/>
            <person name="Huch M."/>
        </authorList>
    </citation>
    <scope>NUCLEOTIDE SEQUENCE [LARGE SCALE GENOMIC DNA]</scope>
    <source>
        <strain evidence="1 2">DSM 29508</strain>
    </source>
</reference>
<evidence type="ECO:0008006" key="3">
    <source>
        <dbReference type="Google" id="ProtNLM"/>
    </source>
</evidence>
<evidence type="ECO:0000313" key="1">
    <source>
        <dbReference type="EMBL" id="KAB1642811.1"/>
    </source>
</evidence>
<protein>
    <recommendedName>
        <fullName evidence="3">HK97 gp10 family phage protein</fullName>
    </recommendedName>
</protein>
<dbReference type="Proteomes" id="UP000479639">
    <property type="component" value="Unassembled WGS sequence"/>
</dbReference>
<sequence length="165" mass="17748">MNSEVVYMRSGRGGNFVVQMEGLDVLMRAFAQSDKAAQQGIKSGLERAGRPVLASARANARRIADDGTFAARMSIRFRVNASRMVLCNSDPAAGVKEFARRGAKTIASKGTPRADARLRMRSGVGVPRRADAPRAMIPAVNSNIDTTRALIDAEVARAFEAIFHG</sequence>
<name>A0A7C8FN43_9ACTN</name>
<dbReference type="EMBL" id="WAJS01000030">
    <property type="protein sequence ID" value="KAB1642811.1"/>
    <property type="molecule type" value="Genomic_DNA"/>
</dbReference>
<evidence type="ECO:0000313" key="2">
    <source>
        <dbReference type="Proteomes" id="UP000479639"/>
    </source>
</evidence>
<comment type="caution">
    <text evidence="1">The sequence shown here is derived from an EMBL/GenBank/DDBJ whole genome shotgun (WGS) entry which is preliminary data.</text>
</comment>
<proteinExistence type="predicted"/>
<keyword evidence="2" id="KW-1185">Reference proteome</keyword>
<organism evidence="1 2">
    <name type="scientific">Adlercreutzia muris</name>
    <dbReference type="NCBI Taxonomy" id="1796610"/>
    <lineage>
        <taxon>Bacteria</taxon>
        <taxon>Bacillati</taxon>
        <taxon>Actinomycetota</taxon>
        <taxon>Coriobacteriia</taxon>
        <taxon>Eggerthellales</taxon>
        <taxon>Eggerthellaceae</taxon>
        <taxon>Adlercreutzia</taxon>
    </lineage>
</organism>
<dbReference type="RefSeq" id="WP_151431500.1">
    <property type="nucleotide sequence ID" value="NZ_JANJZI010000002.1"/>
</dbReference>
<gene>
    <name evidence="1" type="ORF">F8D48_09295</name>
</gene>